<evidence type="ECO:0000313" key="12">
    <source>
        <dbReference type="Proteomes" id="UP000317778"/>
    </source>
</evidence>
<feature type="transmembrane region" description="Helical" evidence="10">
    <location>
        <begin position="364"/>
        <end position="384"/>
    </location>
</feature>
<keyword evidence="5 10" id="KW-0812">Transmembrane</keyword>
<reference evidence="11 12" key="1">
    <citation type="submission" date="2017-06" db="EMBL/GenBank/DDBJ databases">
        <title>Novel microbial phyla capable of carbon fixation and sulfur reduction in deep-sea sediments.</title>
        <authorList>
            <person name="Huang J."/>
            <person name="Baker B."/>
            <person name="Wang Y."/>
        </authorList>
    </citation>
    <scope>NUCLEOTIDE SEQUENCE [LARGE SCALE GENOMIC DNA]</scope>
    <source>
        <strain evidence="11">B3_TA06</strain>
    </source>
</reference>
<keyword evidence="6 10" id="KW-1133">Transmembrane helix</keyword>
<dbReference type="GO" id="GO:0015297">
    <property type="term" value="F:antiporter activity"/>
    <property type="evidence" value="ECO:0007669"/>
    <property type="project" value="UniProtKB-KW"/>
</dbReference>
<evidence type="ECO:0000256" key="8">
    <source>
        <dbReference type="ARBA" id="ARBA00023136"/>
    </source>
</evidence>
<dbReference type="PANTHER" id="PTHR43298:SF2">
    <property type="entry name" value="FMN_FAD EXPORTER YEEO-RELATED"/>
    <property type="match status" value="1"/>
</dbReference>
<dbReference type="Proteomes" id="UP000317778">
    <property type="component" value="Unassembled WGS sequence"/>
</dbReference>
<dbReference type="GO" id="GO:0006811">
    <property type="term" value="P:monoatomic ion transport"/>
    <property type="evidence" value="ECO:0007669"/>
    <property type="project" value="UniProtKB-KW"/>
</dbReference>
<evidence type="ECO:0000256" key="6">
    <source>
        <dbReference type="ARBA" id="ARBA00022989"/>
    </source>
</evidence>
<feature type="transmembrane region" description="Helical" evidence="10">
    <location>
        <begin position="396"/>
        <end position="418"/>
    </location>
</feature>
<dbReference type="GO" id="GO:0042910">
    <property type="term" value="F:xenobiotic transmembrane transporter activity"/>
    <property type="evidence" value="ECO:0007669"/>
    <property type="project" value="InterPro"/>
</dbReference>
<dbReference type="InterPro" id="IPR048279">
    <property type="entry name" value="MdtK-like"/>
</dbReference>
<evidence type="ECO:0000256" key="10">
    <source>
        <dbReference type="SAM" id="Phobius"/>
    </source>
</evidence>
<evidence type="ECO:0000313" key="11">
    <source>
        <dbReference type="EMBL" id="TKJ43498.1"/>
    </source>
</evidence>
<dbReference type="GO" id="GO:0005886">
    <property type="term" value="C:plasma membrane"/>
    <property type="evidence" value="ECO:0007669"/>
    <property type="project" value="UniProtKB-SubCell"/>
</dbReference>
<keyword evidence="3" id="KW-0050">Antiport</keyword>
<protein>
    <recommendedName>
        <fullName evidence="9">Multidrug-efflux transporter</fullName>
    </recommendedName>
</protein>
<dbReference type="Pfam" id="PF01554">
    <property type="entry name" value="MatE"/>
    <property type="match status" value="2"/>
</dbReference>
<comment type="subcellular location">
    <subcellularLocation>
        <location evidence="1">Cell membrane</location>
        <topology evidence="1">Multi-pass membrane protein</topology>
    </subcellularLocation>
</comment>
<name>A0A532V8K0_UNCT6</name>
<feature type="transmembrane region" description="Helical" evidence="10">
    <location>
        <begin position="264"/>
        <end position="285"/>
    </location>
</feature>
<feature type="transmembrane region" description="Helical" evidence="10">
    <location>
        <begin position="56"/>
        <end position="80"/>
    </location>
</feature>
<keyword evidence="8 10" id="KW-0472">Membrane</keyword>
<keyword evidence="2" id="KW-0813">Transport</keyword>
<evidence type="ECO:0000256" key="5">
    <source>
        <dbReference type="ARBA" id="ARBA00022692"/>
    </source>
</evidence>
<comment type="caution">
    <text evidence="11">The sequence shown here is derived from an EMBL/GenBank/DDBJ whole genome shotgun (WGS) entry which is preliminary data.</text>
</comment>
<dbReference type="EMBL" id="NJBO01000004">
    <property type="protein sequence ID" value="TKJ43498.1"/>
    <property type="molecule type" value="Genomic_DNA"/>
</dbReference>
<proteinExistence type="predicted"/>
<dbReference type="PANTHER" id="PTHR43298">
    <property type="entry name" value="MULTIDRUG RESISTANCE PROTEIN NORM-RELATED"/>
    <property type="match status" value="1"/>
</dbReference>
<feature type="transmembrane region" description="Helical" evidence="10">
    <location>
        <begin position="101"/>
        <end position="123"/>
    </location>
</feature>
<organism evidence="11 12">
    <name type="scientific">candidate division TA06 bacterium B3_TA06</name>
    <dbReference type="NCBI Taxonomy" id="2012487"/>
    <lineage>
        <taxon>Bacteria</taxon>
        <taxon>Bacteria division TA06</taxon>
    </lineage>
</organism>
<evidence type="ECO:0000256" key="3">
    <source>
        <dbReference type="ARBA" id="ARBA00022449"/>
    </source>
</evidence>
<accession>A0A532V8K0</accession>
<dbReference type="PIRSF" id="PIRSF006603">
    <property type="entry name" value="DinF"/>
    <property type="match status" value="1"/>
</dbReference>
<feature type="transmembrane region" description="Helical" evidence="10">
    <location>
        <begin position="21"/>
        <end position="50"/>
    </location>
</feature>
<feature type="transmembrane region" description="Helical" evidence="10">
    <location>
        <begin position="143"/>
        <end position="163"/>
    </location>
</feature>
<dbReference type="InterPro" id="IPR050222">
    <property type="entry name" value="MATE_MdtK"/>
</dbReference>
<feature type="transmembrane region" description="Helical" evidence="10">
    <location>
        <begin position="330"/>
        <end position="352"/>
    </location>
</feature>
<evidence type="ECO:0000256" key="4">
    <source>
        <dbReference type="ARBA" id="ARBA00022475"/>
    </source>
</evidence>
<dbReference type="InterPro" id="IPR002528">
    <property type="entry name" value="MATE_fam"/>
</dbReference>
<evidence type="ECO:0000256" key="7">
    <source>
        <dbReference type="ARBA" id="ARBA00023065"/>
    </source>
</evidence>
<evidence type="ECO:0000256" key="2">
    <source>
        <dbReference type="ARBA" id="ARBA00022448"/>
    </source>
</evidence>
<feature type="transmembrane region" description="Helical" evidence="10">
    <location>
        <begin position="205"/>
        <end position="227"/>
    </location>
</feature>
<keyword evidence="4" id="KW-1003">Cell membrane</keyword>
<evidence type="ECO:0000256" key="1">
    <source>
        <dbReference type="ARBA" id="ARBA00004651"/>
    </source>
</evidence>
<sequence>MMPPPRSRDKPLSVVNLKNAGLGTIIFVAWPVALSTLLTQLMTIVDAFWIGRLGSVALAAVGVAGSVFWVLVALSQLTNAPTMAFVARFAGANDRSQAQAALFHGLLLALSLGVILALAGVPLSRPILSLFGASPEVMKVGTPYLVILFVILPFVYFSAASFTAMQATGDTLSPLLVSAGSNVINLVLDPLLIFGWLGFPRLGVLGAGIATAVATLFNVIAALIILSRRGLLGVVPPRLAILVRFLKVGFFAMIQGITRPLTGMAMFYIIGLSGVVAQAAFTVGLRIIGIPFIFLTGLTVATQSLVGQYLGARKPLAASRIVRLSGLSGFLLQVILSTLLFLAAGWLVGVFAPGQDEVIKVGSAYLRVLAPFLLILPFSMAWSGAQYGAGRTLGPAVAAVAANWIVKLPLAFVLSQIVGMDTTGVWLAIGASVVVETAVNGGYFASGKWKKGAL</sequence>
<keyword evidence="7" id="KW-0406">Ion transport</keyword>
<gene>
    <name evidence="11" type="ORF">CEE36_03965</name>
</gene>
<feature type="transmembrane region" description="Helical" evidence="10">
    <location>
        <begin position="425"/>
        <end position="445"/>
    </location>
</feature>
<feature type="transmembrane region" description="Helical" evidence="10">
    <location>
        <begin position="239"/>
        <end position="258"/>
    </location>
</feature>
<feature type="transmembrane region" description="Helical" evidence="10">
    <location>
        <begin position="292"/>
        <end position="310"/>
    </location>
</feature>
<dbReference type="NCBIfam" id="TIGR00797">
    <property type="entry name" value="matE"/>
    <property type="match status" value="1"/>
</dbReference>
<evidence type="ECO:0000256" key="9">
    <source>
        <dbReference type="ARBA" id="ARBA00031636"/>
    </source>
</evidence>
<dbReference type="AlphaFoldDB" id="A0A532V8K0"/>
<dbReference type="CDD" id="cd13137">
    <property type="entry name" value="MATE_NorM_like"/>
    <property type="match status" value="1"/>
</dbReference>
<feature type="transmembrane region" description="Helical" evidence="10">
    <location>
        <begin position="175"/>
        <end position="199"/>
    </location>
</feature>